<evidence type="ECO:0000256" key="1">
    <source>
        <dbReference type="ARBA" id="ARBA00010088"/>
    </source>
</evidence>
<dbReference type="AlphaFoldDB" id="A0A6J7NW55"/>
<dbReference type="EMBL" id="CAEZYR010000181">
    <property type="protein sequence ID" value="CAB4770843.1"/>
    <property type="molecule type" value="Genomic_DNA"/>
</dbReference>
<name>A0A6J7NW55_9ZZZZ</name>
<dbReference type="InterPro" id="IPR016292">
    <property type="entry name" value="Epoxide_hydrolase"/>
</dbReference>
<dbReference type="PANTHER" id="PTHR21661">
    <property type="entry name" value="EPOXIDE HYDROLASE 1-RELATED"/>
    <property type="match status" value="1"/>
</dbReference>
<evidence type="ECO:0000313" key="6">
    <source>
        <dbReference type="EMBL" id="CAB4826146.1"/>
    </source>
</evidence>
<keyword evidence="2" id="KW-0058">Aromatic hydrocarbons catabolism</keyword>
<dbReference type="EMBL" id="CAFABA010000033">
    <property type="protein sequence ID" value="CAB4826146.1"/>
    <property type="molecule type" value="Genomic_DNA"/>
</dbReference>
<evidence type="ECO:0000256" key="2">
    <source>
        <dbReference type="ARBA" id="ARBA00022797"/>
    </source>
</evidence>
<comment type="similarity">
    <text evidence="1">Belongs to the peptidase S33 family.</text>
</comment>
<evidence type="ECO:0000256" key="3">
    <source>
        <dbReference type="ARBA" id="ARBA00022801"/>
    </source>
</evidence>
<dbReference type="Gene3D" id="3.40.50.1820">
    <property type="entry name" value="alpha/beta hydrolase"/>
    <property type="match status" value="1"/>
</dbReference>
<dbReference type="SUPFAM" id="SSF53474">
    <property type="entry name" value="alpha/beta-Hydrolases"/>
    <property type="match status" value="1"/>
</dbReference>
<evidence type="ECO:0000259" key="4">
    <source>
        <dbReference type="Pfam" id="PF06441"/>
    </source>
</evidence>
<dbReference type="InterPro" id="IPR029058">
    <property type="entry name" value="AB_hydrolase_fold"/>
</dbReference>
<dbReference type="PIRSF" id="PIRSF001112">
    <property type="entry name" value="Epoxide_hydrolase"/>
    <property type="match status" value="1"/>
</dbReference>
<evidence type="ECO:0000313" key="8">
    <source>
        <dbReference type="EMBL" id="CAB4996495.1"/>
    </source>
</evidence>
<organism evidence="8">
    <name type="scientific">freshwater metagenome</name>
    <dbReference type="NCBI Taxonomy" id="449393"/>
    <lineage>
        <taxon>unclassified sequences</taxon>
        <taxon>metagenomes</taxon>
        <taxon>ecological metagenomes</taxon>
    </lineage>
</organism>
<proteinExistence type="inferred from homology"/>
<gene>
    <name evidence="5" type="ORF">UFOPK2754_03087</name>
    <name evidence="6" type="ORF">UFOPK3139_01040</name>
    <name evidence="7" type="ORF">UFOPK3543_01527</name>
    <name evidence="8" type="ORF">UFOPK3967_01363</name>
</gene>
<dbReference type="EMBL" id="CAFBOS010000074">
    <property type="protein sequence ID" value="CAB4996495.1"/>
    <property type="molecule type" value="Genomic_DNA"/>
</dbReference>
<protein>
    <submittedName>
        <fullName evidence="8">Unannotated protein</fullName>
    </submittedName>
</protein>
<dbReference type="InterPro" id="IPR000639">
    <property type="entry name" value="Epox_hydrolase-like"/>
</dbReference>
<dbReference type="GO" id="GO:0097176">
    <property type="term" value="P:epoxide metabolic process"/>
    <property type="evidence" value="ECO:0007669"/>
    <property type="project" value="TreeGrafter"/>
</dbReference>
<dbReference type="Pfam" id="PF06441">
    <property type="entry name" value="EHN"/>
    <property type="match status" value="1"/>
</dbReference>
<accession>A0A6J7NW55</accession>
<evidence type="ECO:0000313" key="5">
    <source>
        <dbReference type="EMBL" id="CAB4770843.1"/>
    </source>
</evidence>
<dbReference type="PANTHER" id="PTHR21661:SF35">
    <property type="entry name" value="EPOXIDE HYDROLASE"/>
    <property type="match status" value="1"/>
</dbReference>
<dbReference type="PRINTS" id="PR00412">
    <property type="entry name" value="EPOXHYDRLASE"/>
</dbReference>
<feature type="domain" description="Epoxide hydrolase N-terminal" evidence="4">
    <location>
        <begin position="12"/>
        <end position="117"/>
    </location>
</feature>
<reference evidence="8" key="1">
    <citation type="submission" date="2020-05" db="EMBL/GenBank/DDBJ databases">
        <authorList>
            <person name="Chiriac C."/>
            <person name="Salcher M."/>
            <person name="Ghai R."/>
            <person name="Kavagutti S V."/>
        </authorList>
    </citation>
    <scope>NUCLEOTIDE SEQUENCE</scope>
</reference>
<dbReference type="EMBL" id="CAFBMH010000052">
    <property type="protein sequence ID" value="CAB4911370.1"/>
    <property type="molecule type" value="Genomic_DNA"/>
</dbReference>
<dbReference type="GO" id="GO:0004301">
    <property type="term" value="F:epoxide hydrolase activity"/>
    <property type="evidence" value="ECO:0007669"/>
    <property type="project" value="TreeGrafter"/>
</dbReference>
<dbReference type="InterPro" id="IPR010497">
    <property type="entry name" value="Epoxide_hydro_N"/>
</dbReference>
<keyword evidence="3" id="KW-0378">Hydrolase</keyword>
<evidence type="ECO:0000313" key="7">
    <source>
        <dbReference type="EMBL" id="CAB4911370.1"/>
    </source>
</evidence>
<sequence length="390" mass="43802">MSQIEPLIKTFIEAFRIAVPEADIEDLHLRLRGARWPDQLPDTGWDYGADYDYLKPLAQYWAGTYDWRVHEAKLNRFPGFLTEIDGQRIHFLHARSPHQDALPLILTHGWPGSIAEFLQCIDPLVDPVSHGGDAADAFHVIVPSLPGYGWSGPTTEPGWNVRRTAAAWAELMARLGYDRYGAQGGDWGSFVTRHLADLDSAHICGVHVNMMTSTPPGNDDDLADLTPREIAQLSRTQDYLKNGNGYVAIQATRPQTLAYGLNDSPIGLLSWIIEKFWAWSDHDGHPEDAISRDELLTNLSIYWFTQTAGSSARMYYESITSGAVSPPDVTKVPLGIGWYPDEIIMARKRWVEAANNLIYWHEADRGGHFAAMEEPAAFVDDVRAFFRLVR</sequence>